<accession>A0A239P5C2</accession>
<proteinExistence type="predicted"/>
<organism evidence="1 2">
    <name type="scientific">Streptosporangium subroseum</name>
    <dbReference type="NCBI Taxonomy" id="106412"/>
    <lineage>
        <taxon>Bacteria</taxon>
        <taxon>Bacillati</taxon>
        <taxon>Actinomycetota</taxon>
        <taxon>Actinomycetes</taxon>
        <taxon>Streptosporangiales</taxon>
        <taxon>Streptosporangiaceae</taxon>
        <taxon>Streptosporangium</taxon>
    </lineage>
</organism>
<dbReference type="RefSeq" id="WP_179282568.1">
    <property type="nucleotide sequence ID" value="NZ_FZOD01000089.1"/>
</dbReference>
<keyword evidence="2" id="KW-1185">Reference proteome</keyword>
<sequence>MRILLGDADSPIIQSRGAEELFGHGIESRCRVALMHYRPLVASSNVELRVHDTTLYNSMFVGDDHMIVNAHVFGMNAYGAPVYHLRHMREEGLFDTYATSFEAVWKQSRLPGEER</sequence>
<dbReference type="Proteomes" id="UP000198282">
    <property type="component" value="Unassembled WGS sequence"/>
</dbReference>
<evidence type="ECO:0000313" key="2">
    <source>
        <dbReference type="Proteomes" id="UP000198282"/>
    </source>
</evidence>
<dbReference type="AlphaFoldDB" id="A0A239P5C2"/>
<protein>
    <submittedName>
        <fullName evidence="1">Uncharacterized protein</fullName>
    </submittedName>
</protein>
<name>A0A239P5C2_9ACTN</name>
<gene>
    <name evidence="1" type="ORF">SAMN05216276_108916</name>
</gene>
<reference evidence="1 2" key="1">
    <citation type="submission" date="2017-06" db="EMBL/GenBank/DDBJ databases">
        <authorList>
            <person name="Kim H.J."/>
            <person name="Triplett B.A."/>
        </authorList>
    </citation>
    <scope>NUCLEOTIDE SEQUENCE [LARGE SCALE GENOMIC DNA]</scope>
    <source>
        <strain evidence="1 2">CGMCC 4.2132</strain>
    </source>
</reference>
<dbReference type="EMBL" id="FZOD01000089">
    <property type="protein sequence ID" value="SNT62256.1"/>
    <property type="molecule type" value="Genomic_DNA"/>
</dbReference>
<evidence type="ECO:0000313" key="1">
    <source>
        <dbReference type="EMBL" id="SNT62256.1"/>
    </source>
</evidence>